<gene>
    <name evidence="2" type="ORF">CIRG_03654</name>
</gene>
<evidence type="ECO:0000256" key="1">
    <source>
        <dbReference type="SAM" id="Phobius"/>
    </source>
</evidence>
<keyword evidence="1" id="KW-1133">Transmembrane helix</keyword>
<feature type="transmembrane region" description="Helical" evidence="1">
    <location>
        <begin position="97"/>
        <end position="118"/>
    </location>
</feature>
<accession>A0A0J7B2B9</accession>
<reference evidence="3" key="1">
    <citation type="journal article" date="2010" name="Genome Res.">
        <title>Population genomic sequencing of Coccidioides fungi reveals recent hybridization and transposon control.</title>
        <authorList>
            <person name="Neafsey D.E."/>
            <person name="Barker B.M."/>
            <person name="Sharpton T.J."/>
            <person name="Stajich J.E."/>
            <person name="Park D.J."/>
            <person name="Whiston E."/>
            <person name="Hung C.-Y."/>
            <person name="McMahan C."/>
            <person name="White J."/>
            <person name="Sykes S."/>
            <person name="Heiman D."/>
            <person name="Young S."/>
            <person name="Zeng Q."/>
            <person name="Abouelleil A."/>
            <person name="Aftuck L."/>
            <person name="Bessette D."/>
            <person name="Brown A."/>
            <person name="FitzGerald M."/>
            <person name="Lui A."/>
            <person name="Macdonald J.P."/>
            <person name="Priest M."/>
            <person name="Orbach M.J."/>
            <person name="Galgiani J.N."/>
            <person name="Kirkland T.N."/>
            <person name="Cole G.T."/>
            <person name="Birren B.W."/>
            <person name="Henn M.R."/>
            <person name="Taylor J.W."/>
            <person name="Rounsley S.D."/>
        </authorList>
    </citation>
    <scope>NUCLEOTIDE SEQUENCE [LARGE SCALE GENOMIC DNA]</scope>
    <source>
        <strain evidence="3">RMSCC 2394</strain>
    </source>
</reference>
<dbReference type="AlphaFoldDB" id="A0A0J7B2B9"/>
<evidence type="ECO:0000313" key="3">
    <source>
        <dbReference type="Proteomes" id="UP000054565"/>
    </source>
</evidence>
<evidence type="ECO:0000313" key="2">
    <source>
        <dbReference type="EMBL" id="KMP03962.1"/>
    </source>
</evidence>
<organism evidence="2 3">
    <name type="scientific">Coccidioides immitis RMSCC 2394</name>
    <dbReference type="NCBI Taxonomy" id="404692"/>
    <lineage>
        <taxon>Eukaryota</taxon>
        <taxon>Fungi</taxon>
        <taxon>Dikarya</taxon>
        <taxon>Ascomycota</taxon>
        <taxon>Pezizomycotina</taxon>
        <taxon>Eurotiomycetes</taxon>
        <taxon>Eurotiomycetidae</taxon>
        <taxon>Onygenales</taxon>
        <taxon>Onygenaceae</taxon>
        <taxon>Coccidioides</taxon>
    </lineage>
</organism>
<dbReference type="EMBL" id="DS028094">
    <property type="protein sequence ID" value="KMP03962.1"/>
    <property type="molecule type" value="Genomic_DNA"/>
</dbReference>
<name>A0A0J7B2B9_COCIT</name>
<sequence>MGQRHCEQDDINNAADGCEGGLLTAKAVSSRFGNGGWPRHILPRPAKARDIYKLTQAVSNWQSSLLVILWQSSFNFAQASNHRILSTHIVESSTSGVCLVAAGSMAWLVLLLLLVVSYPQRLPQLAPARRLSARIAALFLETHC</sequence>
<keyword evidence="1" id="KW-0472">Membrane</keyword>
<keyword evidence="1" id="KW-0812">Transmembrane</keyword>
<protein>
    <submittedName>
        <fullName evidence="2">Uncharacterized protein</fullName>
    </submittedName>
</protein>
<proteinExistence type="predicted"/>
<dbReference type="Proteomes" id="UP000054565">
    <property type="component" value="Unassembled WGS sequence"/>
</dbReference>